<organism evidence="1">
    <name type="scientific">Physcomitrium patens</name>
    <name type="common">Spreading-leaved earth moss</name>
    <name type="synonym">Physcomitrella patens</name>
    <dbReference type="NCBI Taxonomy" id="3218"/>
    <lineage>
        <taxon>Eukaryota</taxon>
        <taxon>Viridiplantae</taxon>
        <taxon>Streptophyta</taxon>
        <taxon>Embryophyta</taxon>
        <taxon>Bryophyta</taxon>
        <taxon>Bryophytina</taxon>
        <taxon>Bryopsida</taxon>
        <taxon>Funariidae</taxon>
        <taxon>Funariales</taxon>
        <taxon>Funariaceae</taxon>
        <taxon>Physcomitrium</taxon>
    </lineage>
</organism>
<evidence type="ECO:0000313" key="3">
    <source>
        <dbReference type="Proteomes" id="UP000006727"/>
    </source>
</evidence>
<dbReference type="EMBL" id="ABEU02000019">
    <property type="protein sequence ID" value="PNR33711.1"/>
    <property type="molecule type" value="Genomic_DNA"/>
</dbReference>
<dbReference type="PaxDb" id="3218-PP1S208_130V6.1"/>
<dbReference type="STRING" id="3218.A0A2K1IWR2"/>
<reference evidence="1 3" key="1">
    <citation type="journal article" date="2008" name="Science">
        <title>The Physcomitrella genome reveals evolutionary insights into the conquest of land by plants.</title>
        <authorList>
            <person name="Rensing S."/>
            <person name="Lang D."/>
            <person name="Zimmer A."/>
            <person name="Terry A."/>
            <person name="Salamov A."/>
            <person name="Shapiro H."/>
            <person name="Nishiyama T."/>
            <person name="Perroud P.-F."/>
            <person name="Lindquist E."/>
            <person name="Kamisugi Y."/>
            <person name="Tanahashi T."/>
            <person name="Sakakibara K."/>
            <person name="Fujita T."/>
            <person name="Oishi K."/>
            <person name="Shin-I T."/>
            <person name="Kuroki Y."/>
            <person name="Toyoda A."/>
            <person name="Suzuki Y."/>
            <person name="Hashimoto A."/>
            <person name="Yamaguchi K."/>
            <person name="Sugano A."/>
            <person name="Kohara Y."/>
            <person name="Fujiyama A."/>
            <person name="Anterola A."/>
            <person name="Aoki S."/>
            <person name="Ashton N."/>
            <person name="Barbazuk W.B."/>
            <person name="Barker E."/>
            <person name="Bennetzen J."/>
            <person name="Bezanilla M."/>
            <person name="Blankenship R."/>
            <person name="Cho S.H."/>
            <person name="Dutcher S."/>
            <person name="Estelle M."/>
            <person name="Fawcett J.A."/>
            <person name="Gundlach H."/>
            <person name="Hanada K."/>
            <person name="Heyl A."/>
            <person name="Hicks K.A."/>
            <person name="Hugh J."/>
            <person name="Lohr M."/>
            <person name="Mayer K."/>
            <person name="Melkozernov A."/>
            <person name="Murata T."/>
            <person name="Nelson D."/>
            <person name="Pils B."/>
            <person name="Prigge M."/>
            <person name="Reiss B."/>
            <person name="Renner T."/>
            <person name="Rombauts S."/>
            <person name="Rushton P."/>
            <person name="Sanderfoot A."/>
            <person name="Schween G."/>
            <person name="Shiu S.-H."/>
            <person name="Stueber K."/>
            <person name="Theodoulou F.L."/>
            <person name="Tu H."/>
            <person name="Van de Peer Y."/>
            <person name="Verrier P.J."/>
            <person name="Waters E."/>
            <person name="Wood A."/>
            <person name="Yang L."/>
            <person name="Cove D."/>
            <person name="Cuming A."/>
            <person name="Hasebe M."/>
            <person name="Lucas S."/>
            <person name="Mishler D.B."/>
            <person name="Reski R."/>
            <person name="Grigoriev I."/>
            <person name="Quatrano R.S."/>
            <person name="Boore J.L."/>
        </authorList>
    </citation>
    <scope>NUCLEOTIDE SEQUENCE [LARGE SCALE GENOMIC DNA]</scope>
    <source>
        <strain evidence="2 3">cv. Gransden 2004</strain>
    </source>
</reference>
<reference evidence="2" key="3">
    <citation type="submission" date="2020-12" db="UniProtKB">
        <authorList>
            <consortium name="EnsemblPlants"/>
        </authorList>
    </citation>
    <scope>IDENTIFICATION</scope>
</reference>
<dbReference type="PANTHER" id="PTHR40375:SF2">
    <property type="entry name" value="SPORULATION-SPECIFIC PROTEIN 22"/>
    <property type="match status" value="1"/>
</dbReference>
<dbReference type="InterPro" id="IPR039057">
    <property type="entry name" value="Spo22/ZIP4"/>
</dbReference>
<dbReference type="PANTHER" id="PTHR40375">
    <property type="entry name" value="SPORULATION-SPECIFIC PROTEIN 22"/>
    <property type="match status" value="1"/>
</dbReference>
<gene>
    <name evidence="1" type="ORF">PHYPA_023527</name>
</gene>
<dbReference type="InParanoid" id="A0A2K1IWR2"/>
<reference evidence="1 3" key="2">
    <citation type="journal article" date="2018" name="Plant J.">
        <title>The Physcomitrella patens chromosome-scale assembly reveals moss genome structure and evolution.</title>
        <authorList>
            <person name="Lang D."/>
            <person name="Ullrich K.K."/>
            <person name="Murat F."/>
            <person name="Fuchs J."/>
            <person name="Jenkins J."/>
            <person name="Haas F.B."/>
            <person name="Piednoel M."/>
            <person name="Gundlach H."/>
            <person name="Van Bel M."/>
            <person name="Meyberg R."/>
            <person name="Vives C."/>
            <person name="Morata J."/>
            <person name="Symeonidi A."/>
            <person name="Hiss M."/>
            <person name="Muchero W."/>
            <person name="Kamisugi Y."/>
            <person name="Saleh O."/>
            <person name="Blanc G."/>
            <person name="Decker E.L."/>
            <person name="van Gessel N."/>
            <person name="Grimwood J."/>
            <person name="Hayes R.D."/>
            <person name="Graham S.W."/>
            <person name="Gunter L.E."/>
            <person name="McDaniel S.F."/>
            <person name="Hoernstein S.N.W."/>
            <person name="Larsson A."/>
            <person name="Li F.W."/>
            <person name="Perroud P.F."/>
            <person name="Phillips J."/>
            <person name="Ranjan P."/>
            <person name="Rokshar D.S."/>
            <person name="Rothfels C.J."/>
            <person name="Schneider L."/>
            <person name="Shu S."/>
            <person name="Stevenson D.W."/>
            <person name="Thummler F."/>
            <person name="Tillich M."/>
            <person name="Villarreal Aguilar J.C."/>
            <person name="Widiez T."/>
            <person name="Wong G.K."/>
            <person name="Wymore A."/>
            <person name="Zhang Y."/>
            <person name="Zimmer A.D."/>
            <person name="Quatrano R.S."/>
            <person name="Mayer K.F.X."/>
            <person name="Goodstein D."/>
            <person name="Casacuberta J.M."/>
            <person name="Vandepoele K."/>
            <person name="Reski R."/>
            <person name="Cuming A.C."/>
            <person name="Tuskan G.A."/>
            <person name="Maumus F."/>
            <person name="Salse J."/>
            <person name="Schmutz J."/>
            <person name="Rensing S.A."/>
        </authorList>
    </citation>
    <scope>NUCLEOTIDE SEQUENCE [LARGE SCALE GENOMIC DNA]</scope>
    <source>
        <strain evidence="2 3">cv. Gransden 2004</strain>
    </source>
</reference>
<accession>A0A2K1IWR2</accession>
<protein>
    <submittedName>
        <fullName evidence="1 2">Uncharacterized protein</fullName>
    </submittedName>
</protein>
<proteinExistence type="predicted"/>
<dbReference type="Proteomes" id="UP000006727">
    <property type="component" value="Chromosome 19"/>
</dbReference>
<evidence type="ECO:0000313" key="2">
    <source>
        <dbReference type="EnsemblPlants" id="PAC:32938387.CDS.1"/>
    </source>
</evidence>
<evidence type="ECO:0000313" key="1">
    <source>
        <dbReference type="EMBL" id="PNR33711.1"/>
    </source>
</evidence>
<dbReference type="GO" id="GO:0090173">
    <property type="term" value="P:regulation of synaptonemal complex assembly"/>
    <property type="evidence" value="ECO:0007669"/>
    <property type="project" value="InterPro"/>
</dbReference>
<dbReference type="AlphaFoldDB" id="A0A2K1IWR2"/>
<keyword evidence="3" id="KW-1185">Reference proteome</keyword>
<dbReference type="EnsemblPlants" id="Pp3c19_1150V3.1">
    <property type="protein sequence ID" value="PAC:32938387.CDS.1"/>
    <property type="gene ID" value="Pp3c19_1150"/>
</dbReference>
<dbReference type="Gramene" id="Pp3c19_1150V3.1">
    <property type="protein sequence ID" value="PAC:32938387.CDS.1"/>
    <property type="gene ID" value="Pp3c19_1150"/>
</dbReference>
<sequence length="103" mass="11360">MPLGNSLQNDYSCAAALCSGLSLYSSGQIMATGGVVFRNLILLLVYESNKHNDILKHFKSAQKRLQDVGYEKFFGAGSKGEREAKWFSGASWNQAMECDSEQD</sequence>
<name>A0A2K1IWR2_PHYPA</name>